<reference evidence="8" key="1">
    <citation type="submission" date="2024-05" db="EMBL/GenBank/DDBJ databases">
        <authorList>
            <person name="Luo Y.-C."/>
            <person name="Nicholds J."/>
            <person name="Mortimer T."/>
            <person name="Maboni G."/>
        </authorList>
    </citation>
    <scope>NUCLEOTIDE SEQUENCE</scope>
    <source>
        <strain evidence="8">151108</strain>
    </source>
</reference>
<dbReference type="Pfam" id="PF05199">
    <property type="entry name" value="GMC_oxred_C"/>
    <property type="match status" value="1"/>
</dbReference>
<dbReference type="InterPro" id="IPR036188">
    <property type="entry name" value="FAD/NAD-bd_sf"/>
</dbReference>
<protein>
    <submittedName>
        <fullName evidence="8">C-type cytochrome</fullName>
    </submittedName>
</protein>
<dbReference type="PANTHER" id="PTHR35008:SF8">
    <property type="entry name" value="ALCOHOL DEHYDROGENASE CYTOCHROME C SUBUNIT"/>
    <property type="match status" value="1"/>
</dbReference>
<keyword evidence="3 6" id="KW-0479">Metal-binding</keyword>
<dbReference type="GO" id="GO:0009055">
    <property type="term" value="F:electron transfer activity"/>
    <property type="evidence" value="ECO:0007669"/>
    <property type="project" value="InterPro"/>
</dbReference>
<sequence length="949" mass="103877">MAKRLKPVDVVLVGFGWTASIIAQELTDEGLQVLALERGEDRATVPDFATTHIQDELKYAVRSHIFQAPVRETLSFRNTTAQTALPMRQLGSFRPGAGVGGAGVHWNGQTWRFLPDDFVIRSHTEARYGAGFIPEDLTIQDWGVTYDELEPGYDRFEYLCGVSGQAGHVAGEYRAEGNPFEGNRARDYPLPPLKRSAGSLMFDKAARELGYHPFPGPAANTSRPYKNPLGVQMGQCTYCGFCEWFGCGNNSKASPQSTILPVLLKKDNFSYRTGCDVTRVLLDGAGGKAKGVLYRDLEGREFEQPAELVVLCAYAHHNVHLLLLSGIGKPYDPFLDTGVVGRNYAYQITSAVEVFVDELMNPYMGAGALGQAIDDFNGDNFDHGPEGFIGGGYIALWTTGGRPIMQHHLPADTPAWGTGWKQAMADNYLRSASVATHGSVVSHRTAYLDLDPTYKDIYGLPMLRLTFDFHANDYRMSDFLTGKAEGIARAMRPRAINVKKRKPPYSIVPYQTTHNTGGAVMGDDPRTSVVNRYLQSWDVPNVFVVGACNFPQNPGYNPTGTVGALANAGDCISCHTAKGGKPFAGGYPVETPFGTLYSSNITPDLMTGLGNWTRKDFYRAMHEGLRKDGQHLYPACPYPWFTKMTREDVDDLKSYLDTLQPVRSIPPENELIWPLGWRALVAGWNLLFFEPGVYTPDPAQSTLWNRGAYLVQGPGHCAACHTPKNMLGGTDRDRALQGGDAGEGWFAPGLTGNRRTGLGGWSEQDIVEYLKTGANPHTASSGPMTEVVMNSTQHLGESDLRAIATYLKSIPAHETEDEEPEPIDDQAMARGEALYVDQCMGCHMADGEGQPDAFPPLANTSSVQAPNAQTLIQVVLAGDHMADPPSLPTGLAMPAFGWKLDDQQVADVLTYIRNSWGNRAPAVRAQTVADMRKSVHEYGPRYKRLISGP</sequence>
<evidence type="ECO:0000256" key="5">
    <source>
        <dbReference type="ARBA" id="ARBA00023004"/>
    </source>
</evidence>
<dbReference type="InterPro" id="IPR036909">
    <property type="entry name" value="Cyt_c-like_dom_sf"/>
</dbReference>
<dbReference type="PRINTS" id="PR00605">
    <property type="entry name" value="CYTCHROMECIC"/>
</dbReference>
<dbReference type="InterPro" id="IPR008168">
    <property type="entry name" value="Cyt_C_IC"/>
</dbReference>
<evidence type="ECO:0000256" key="3">
    <source>
        <dbReference type="ARBA" id="ARBA00022723"/>
    </source>
</evidence>
<proteinExistence type="predicted"/>
<gene>
    <name evidence="8" type="ORF">ABRZ09_03760</name>
</gene>
<dbReference type="GO" id="GO:0005506">
    <property type="term" value="F:iron ion binding"/>
    <property type="evidence" value="ECO:0007669"/>
    <property type="project" value="InterPro"/>
</dbReference>
<keyword evidence="4" id="KW-0249">Electron transport</keyword>
<dbReference type="GO" id="GO:0020037">
    <property type="term" value="F:heme binding"/>
    <property type="evidence" value="ECO:0007669"/>
    <property type="project" value="InterPro"/>
</dbReference>
<dbReference type="GO" id="GO:0016614">
    <property type="term" value="F:oxidoreductase activity, acting on CH-OH group of donors"/>
    <property type="evidence" value="ECO:0007669"/>
    <property type="project" value="InterPro"/>
</dbReference>
<evidence type="ECO:0000256" key="1">
    <source>
        <dbReference type="ARBA" id="ARBA00022448"/>
    </source>
</evidence>
<dbReference type="SUPFAM" id="SSF46626">
    <property type="entry name" value="Cytochrome c"/>
    <property type="match status" value="3"/>
</dbReference>
<dbReference type="InterPro" id="IPR009056">
    <property type="entry name" value="Cyt_c-like_dom"/>
</dbReference>
<dbReference type="RefSeq" id="WP_368647327.1">
    <property type="nucleotide sequence ID" value="NZ_CP158255.1"/>
</dbReference>
<dbReference type="SUPFAM" id="SSF51905">
    <property type="entry name" value="FAD/NAD(P)-binding domain"/>
    <property type="match status" value="1"/>
</dbReference>
<evidence type="ECO:0000259" key="7">
    <source>
        <dbReference type="PROSITE" id="PS51007"/>
    </source>
</evidence>
<evidence type="ECO:0000256" key="4">
    <source>
        <dbReference type="ARBA" id="ARBA00022982"/>
    </source>
</evidence>
<accession>A0AB39DAJ1</accession>
<dbReference type="Gene3D" id="3.50.50.60">
    <property type="entry name" value="FAD/NAD(P)-binding domain"/>
    <property type="match status" value="2"/>
</dbReference>
<dbReference type="Pfam" id="PF00732">
    <property type="entry name" value="GMC_oxred_N"/>
    <property type="match status" value="1"/>
</dbReference>
<feature type="domain" description="Cytochrome c" evidence="7">
    <location>
        <begin position="702"/>
        <end position="811"/>
    </location>
</feature>
<dbReference type="Gene3D" id="1.10.760.10">
    <property type="entry name" value="Cytochrome c-like domain"/>
    <property type="match status" value="3"/>
</dbReference>
<name>A0AB39DAJ1_9BURK</name>
<dbReference type="PROSITE" id="PS51007">
    <property type="entry name" value="CYTC"/>
    <property type="match status" value="3"/>
</dbReference>
<dbReference type="GO" id="GO:0050660">
    <property type="term" value="F:flavin adenine dinucleotide binding"/>
    <property type="evidence" value="ECO:0007669"/>
    <property type="project" value="InterPro"/>
</dbReference>
<feature type="domain" description="Cytochrome c" evidence="7">
    <location>
        <begin position="826"/>
        <end position="916"/>
    </location>
</feature>
<feature type="domain" description="Cytochrome c" evidence="7">
    <location>
        <begin position="558"/>
        <end position="660"/>
    </location>
</feature>
<keyword evidence="2 6" id="KW-0349">Heme</keyword>
<dbReference type="Pfam" id="PF00034">
    <property type="entry name" value="Cytochrom_C"/>
    <property type="match status" value="2"/>
</dbReference>
<dbReference type="InterPro" id="IPR051459">
    <property type="entry name" value="Cytochrome_c-type_DH"/>
</dbReference>
<keyword evidence="5 6" id="KW-0408">Iron</keyword>
<dbReference type="AlphaFoldDB" id="A0AB39DAJ1"/>
<dbReference type="SUPFAM" id="SSF54373">
    <property type="entry name" value="FAD-linked reductases, C-terminal domain"/>
    <property type="match status" value="1"/>
</dbReference>
<evidence type="ECO:0000313" key="8">
    <source>
        <dbReference type="EMBL" id="XDJ50985.1"/>
    </source>
</evidence>
<dbReference type="InterPro" id="IPR000172">
    <property type="entry name" value="GMC_OxRdtase_N"/>
</dbReference>
<dbReference type="PANTHER" id="PTHR35008">
    <property type="entry name" value="BLL4482 PROTEIN-RELATED"/>
    <property type="match status" value="1"/>
</dbReference>
<dbReference type="InterPro" id="IPR007867">
    <property type="entry name" value="GMC_OxRtase_C"/>
</dbReference>
<evidence type="ECO:0000256" key="6">
    <source>
        <dbReference type="PROSITE-ProRule" id="PRU00433"/>
    </source>
</evidence>
<organism evidence="8">
    <name type="scientific">Castellaniella ginsengisoli</name>
    <dbReference type="NCBI Taxonomy" id="546114"/>
    <lineage>
        <taxon>Bacteria</taxon>
        <taxon>Pseudomonadati</taxon>
        <taxon>Pseudomonadota</taxon>
        <taxon>Betaproteobacteria</taxon>
        <taxon>Burkholderiales</taxon>
        <taxon>Alcaligenaceae</taxon>
        <taxon>Castellaniella</taxon>
    </lineage>
</organism>
<dbReference type="EMBL" id="CP158255">
    <property type="protein sequence ID" value="XDJ50985.1"/>
    <property type="molecule type" value="Genomic_DNA"/>
</dbReference>
<keyword evidence="1" id="KW-0813">Transport</keyword>
<evidence type="ECO:0000256" key="2">
    <source>
        <dbReference type="ARBA" id="ARBA00022617"/>
    </source>
</evidence>